<dbReference type="InterPro" id="IPR004013">
    <property type="entry name" value="PHP_dom"/>
</dbReference>
<proteinExistence type="predicted"/>
<organism evidence="2 3">
    <name type="scientific">Halorubrum distributum</name>
    <dbReference type="NCBI Taxonomy" id="29283"/>
    <lineage>
        <taxon>Archaea</taxon>
        <taxon>Methanobacteriati</taxon>
        <taxon>Methanobacteriota</taxon>
        <taxon>Stenosarchaea group</taxon>
        <taxon>Halobacteria</taxon>
        <taxon>Halobacteriales</taxon>
        <taxon>Haloferacaceae</taxon>
        <taxon>Halorubrum</taxon>
        <taxon>Halorubrum distributum group</taxon>
    </lineage>
</organism>
<dbReference type="InterPro" id="IPR052018">
    <property type="entry name" value="PHP_domain"/>
</dbReference>
<dbReference type="CDD" id="cd07432">
    <property type="entry name" value="PHP_HisPPase"/>
    <property type="match status" value="1"/>
</dbReference>
<dbReference type="AlphaFoldDB" id="A0A6B1ID48"/>
<dbReference type="Pfam" id="PF13263">
    <property type="entry name" value="PHP_C"/>
    <property type="match status" value="1"/>
</dbReference>
<dbReference type="InterPro" id="IPR016195">
    <property type="entry name" value="Pol/histidinol_Pase-like"/>
</dbReference>
<dbReference type="PANTHER" id="PTHR42924:SF3">
    <property type="entry name" value="POLYMERASE_HISTIDINOL PHOSPHATASE N-TERMINAL DOMAIN-CONTAINING PROTEIN"/>
    <property type="match status" value="1"/>
</dbReference>
<dbReference type="NCBIfam" id="NF038032">
    <property type="entry name" value="CehA_McbA_metalo"/>
    <property type="match status" value="1"/>
</dbReference>
<evidence type="ECO:0000313" key="3">
    <source>
        <dbReference type="Proteomes" id="UP000452321"/>
    </source>
</evidence>
<protein>
    <submittedName>
        <fullName evidence="2">PHP domain-containing protein</fullName>
    </submittedName>
</protein>
<dbReference type="Pfam" id="PF02811">
    <property type="entry name" value="PHP"/>
    <property type="match status" value="1"/>
</dbReference>
<dbReference type="RefSeq" id="WP_159357984.1">
    <property type="nucleotide sequence ID" value="NZ_WMFC01000003.1"/>
</dbReference>
<sequence>MNQYDLHVHTNASPCSRATPKDVVEAAVDTDLDGIAITNHDTLEGYETVARLSPPSLTVVPGVEVTTTQGHLLALGVSTVPIRGDPLDVIDDIHDQGGVAILAHPFDKLRQYYSENLEKIAQTVDGVETTNSRCVLRRFNKRARSYAVGHDLGETGGSDAHFGMELGRAYTLCDGPLLNAIRTGTTQPGGRGSYLSGHVATKLNDALNMINR</sequence>
<dbReference type="GO" id="GO:0035312">
    <property type="term" value="F:5'-3' DNA exonuclease activity"/>
    <property type="evidence" value="ECO:0007669"/>
    <property type="project" value="TreeGrafter"/>
</dbReference>
<dbReference type="GO" id="GO:0004534">
    <property type="term" value="F:5'-3' RNA exonuclease activity"/>
    <property type="evidence" value="ECO:0007669"/>
    <property type="project" value="TreeGrafter"/>
</dbReference>
<dbReference type="EMBL" id="WMFC01000003">
    <property type="protein sequence ID" value="MYL66703.1"/>
    <property type="molecule type" value="Genomic_DNA"/>
</dbReference>
<accession>A0A6B1ID48</accession>
<dbReference type="SMART" id="SM00481">
    <property type="entry name" value="POLIIIAc"/>
    <property type="match status" value="1"/>
</dbReference>
<dbReference type="Gene3D" id="3.20.20.140">
    <property type="entry name" value="Metal-dependent hydrolases"/>
    <property type="match status" value="1"/>
</dbReference>
<comment type="caution">
    <text evidence="2">The sequence shown here is derived from an EMBL/GenBank/DDBJ whole genome shotgun (WGS) entry which is preliminary data.</text>
</comment>
<evidence type="ECO:0000259" key="1">
    <source>
        <dbReference type="SMART" id="SM00481"/>
    </source>
</evidence>
<feature type="domain" description="Polymerase/histidinol phosphatase N-terminal" evidence="1">
    <location>
        <begin position="4"/>
        <end position="69"/>
    </location>
</feature>
<dbReference type="SUPFAM" id="SSF89550">
    <property type="entry name" value="PHP domain-like"/>
    <property type="match status" value="1"/>
</dbReference>
<gene>
    <name evidence="2" type="ORF">GLW30_03035</name>
</gene>
<name>A0A6B1ID48_9EURY</name>
<reference evidence="2 3" key="1">
    <citation type="submission" date="2019-11" db="EMBL/GenBank/DDBJ databases">
        <title>Genome sequences of 17 halophilic strains isolated from different environments.</title>
        <authorList>
            <person name="Furrow R.E."/>
        </authorList>
    </citation>
    <scope>NUCLEOTIDE SEQUENCE [LARGE SCALE GENOMIC DNA]</scope>
    <source>
        <strain evidence="2 3">22502_06_Cabo</strain>
    </source>
</reference>
<dbReference type="InterPro" id="IPR003141">
    <property type="entry name" value="Pol/His_phosphatase_N"/>
</dbReference>
<dbReference type="PANTHER" id="PTHR42924">
    <property type="entry name" value="EXONUCLEASE"/>
    <property type="match status" value="1"/>
</dbReference>
<evidence type="ECO:0000313" key="2">
    <source>
        <dbReference type="EMBL" id="MYL66703.1"/>
    </source>
</evidence>
<dbReference type="Proteomes" id="UP000452321">
    <property type="component" value="Unassembled WGS sequence"/>
</dbReference>